<dbReference type="EMBL" id="OOIP01000020">
    <property type="protein sequence ID" value="SPO40494.1"/>
    <property type="molecule type" value="Genomic_DNA"/>
</dbReference>
<feature type="region of interest" description="Disordered" evidence="1">
    <location>
        <begin position="434"/>
        <end position="454"/>
    </location>
</feature>
<name>A0A5C3F7L7_9BASI</name>
<dbReference type="OrthoDB" id="545169at2759"/>
<sequence>MTSYLVAAAFVVGLHCLYVSAVRYARLRDIEARYGGKYSHTLEERKRTGKPRMIDTYTGVRDAQRIVRLVNMYDAPYLYGKAIEFGLFKTYAIPTISSLLLATGQLSRSDNAPRRYADTAGLIQAFLTYPLPPLDFDGQDDRPDSPESWECVGDDISDPRSAIALARMNFLHSRWNARISNDDLLYTLSVFVVEPVSWLERHEWRPMSRLEKEALFAMLYHVGRCMGIRDIPETYDELAAWSEAYEARHAVFAESNAQVATYTFDLLLYHVPASLHTLGRQFAASLMDDRLRAAFAIPTPPRAVCALKDTLLWVRAMLLRYVALPRTRPLSNLPLGCENDGGEFSIERALQASLGVCPASGALASAGKTCPVGGHGTEAALGAASGAGVWRMEQKWYENQPIYSRPFAKGSLGWLLETIKVRAGLLAEEDRRGSSKWRAATLPQQPQGPVQGLGGFRLEEMGPQGLESKGREQVLRNAEELLGRPLAGPWAFSA</sequence>
<evidence type="ECO:0000256" key="1">
    <source>
        <dbReference type="SAM" id="MobiDB-lite"/>
    </source>
</evidence>
<feature type="domain" description="ER-bound oxygenase mpaB/mpaB'/Rubber oxygenase catalytic" evidence="2">
    <location>
        <begin position="173"/>
        <end position="316"/>
    </location>
</feature>
<dbReference type="InterPro" id="IPR046366">
    <property type="entry name" value="MPAB"/>
</dbReference>
<proteinExistence type="predicted"/>
<dbReference type="AlphaFoldDB" id="A0A5C3F7L7"/>
<evidence type="ECO:0000259" key="2">
    <source>
        <dbReference type="Pfam" id="PF09995"/>
    </source>
</evidence>
<accession>A0A5C3F7L7</accession>
<dbReference type="PANTHER" id="PTHR36124:SF1">
    <property type="entry name" value="ER-BOUND OXYGENASE MPAB_MPAB'_RUBBER OXYGENASE CATALYTIC DOMAIN-CONTAINING PROTEIN"/>
    <property type="match status" value="1"/>
</dbReference>
<reference evidence="3 4" key="1">
    <citation type="submission" date="2018-03" db="EMBL/GenBank/DDBJ databases">
        <authorList>
            <person name="Guldener U."/>
        </authorList>
    </citation>
    <scope>NUCLEOTIDE SEQUENCE [LARGE SCALE GENOMIC DNA]</scope>
    <source>
        <strain evidence="3 4">DAOM196992</strain>
    </source>
</reference>
<evidence type="ECO:0000313" key="4">
    <source>
        <dbReference type="Proteomes" id="UP000323386"/>
    </source>
</evidence>
<gene>
    <name evidence="3" type="ORF">PSFLO_05976</name>
</gene>
<dbReference type="Pfam" id="PF09995">
    <property type="entry name" value="MPAB_Lcp_cat"/>
    <property type="match status" value="1"/>
</dbReference>
<dbReference type="Proteomes" id="UP000323386">
    <property type="component" value="Unassembled WGS sequence"/>
</dbReference>
<keyword evidence="4" id="KW-1185">Reference proteome</keyword>
<organism evidence="3 4">
    <name type="scientific">Pseudozyma flocculosa</name>
    <dbReference type="NCBI Taxonomy" id="84751"/>
    <lineage>
        <taxon>Eukaryota</taxon>
        <taxon>Fungi</taxon>
        <taxon>Dikarya</taxon>
        <taxon>Basidiomycota</taxon>
        <taxon>Ustilaginomycotina</taxon>
        <taxon>Ustilaginomycetes</taxon>
        <taxon>Ustilaginales</taxon>
        <taxon>Ustilaginaceae</taxon>
        <taxon>Pseudozyma</taxon>
    </lineage>
</organism>
<protein>
    <recommendedName>
        <fullName evidence="2">ER-bound oxygenase mpaB/mpaB'/Rubber oxygenase catalytic domain-containing protein</fullName>
    </recommendedName>
</protein>
<evidence type="ECO:0000313" key="3">
    <source>
        <dbReference type="EMBL" id="SPO40494.1"/>
    </source>
</evidence>
<dbReference type="PANTHER" id="PTHR36124">
    <property type="match status" value="1"/>
</dbReference>
<dbReference type="InterPro" id="IPR018713">
    <property type="entry name" value="MPAB/Lcp_cat_dom"/>
</dbReference>
<dbReference type="GO" id="GO:0016491">
    <property type="term" value="F:oxidoreductase activity"/>
    <property type="evidence" value="ECO:0007669"/>
    <property type="project" value="InterPro"/>
</dbReference>